<proteinExistence type="predicted"/>
<gene>
    <name evidence="3" type="ORF">GCM10011579_067730</name>
</gene>
<keyword evidence="2" id="KW-0472">Membrane</keyword>
<evidence type="ECO:0000313" key="4">
    <source>
        <dbReference type="Proteomes" id="UP000600365"/>
    </source>
</evidence>
<sequence length="104" mass="10376">MSPAPDHRTAPPAHGRPITRRRAARVPVRATGVAGGGAAVGVSAYAGAPWWVFLCSVLCMAMANVARCCPRSPSTGATWCGSCSGTASACTGCGTSGSGLGRRN</sequence>
<evidence type="ECO:0000256" key="2">
    <source>
        <dbReference type="SAM" id="Phobius"/>
    </source>
</evidence>
<name>A0A917YAT6_9ACTN</name>
<dbReference type="EMBL" id="BMMM01000014">
    <property type="protein sequence ID" value="GGN81316.1"/>
    <property type="molecule type" value="Genomic_DNA"/>
</dbReference>
<feature type="transmembrane region" description="Helical" evidence="2">
    <location>
        <begin position="26"/>
        <end position="44"/>
    </location>
</feature>
<organism evidence="3 4">
    <name type="scientific">Streptomyces albiflavescens</name>
    <dbReference type="NCBI Taxonomy" id="1623582"/>
    <lineage>
        <taxon>Bacteria</taxon>
        <taxon>Bacillati</taxon>
        <taxon>Actinomycetota</taxon>
        <taxon>Actinomycetes</taxon>
        <taxon>Kitasatosporales</taxon>
        <taxon>Streptomycetaceae</taxon>
        <taxon>Streptomyces</taxon>
    </lineage>
</organism>
<comment type="caution">
    <text evidence="3">The sequence shown here is derived from an EMBL/GenBank/DDBJ whole genome shotgun (WGS) entry which is preliminary data.</text>
</comment>
<keyword evidence="4" id="KW-1185">Reference proteome</keyword>
<evidence type="ECO:0000256" key="1">
    <source>
        <dbReference type="SAM" id="MobiDB-lite"/>
    </source>
</evidence>
<dbReference type="AlphaFoldDB" id="A0A917YAT6"/>
<protein>
    <submittedName>
        <fullName evidence="3">Uncharacterized protein</fullName>
    </submittedName>
</protein>
<evidence type="ECO:0000313" key="3">
    <source>
        <dbReference type="EMBL" id="GGN81316.1"/>
    </source>
</evidence>
<keyword evidence="2" id="KW-0812">Transmembrane</keyword>
<dbReference type="Proteomes" id="UP000600365">
    <property type="component" value="Unassembled WGS sequence"/>
</dbReference>
<reference evidence="3 4" key="1">
    <citation type="journal article" date="2014" name="Int. J. Syst. Evol. Microbiol.">
        <title>Complete genome sequence of Corynebacterium casei LMG S-19264T (=DSM 44701T), isolated from a smear-ripened cheese.</title>
        <authorList>
            <consortium name="US DOE Joint Genome Institute (JGI-PGF)"/>
            <person name="Walter F."/>
            <person name="Albersmeier A."/>
            <person name="Kalinowski J."/>
            <person name="Ruckert C."/>
        </authorList>
    </citation>
    <scope>NUCLEOTIDE SEQUENCE [LARGE SCALE GENOMIC DNA]</scope>
    <source>
        <strain evidence="3 4">CGMCC 4.7111</strain>
    </source>
</reference>
<accession>A0A917YAT6</accession>
<keyword evidence="2" id="KW-1133">Transmembrane helix</keyword>
<feature type="region of interest" description="Disordered" evidence="1">
    <location>
        <begin position="1"/>
        <end position="25"/>
    </location>
</feature>